<dbReference type="Proteomes" id="UP000724874">
    <property type="component" value="Unassembled WGS sequence"/>
</dbReference>
<gene>
    <name evidence="2" type="ORF">CPB84DRAFT_1774963</name>
</gene>
<name>A0A9P5NRT7_GYMJU</name>
<dbReference type="Pfam" id="PF12937">
    <property type="entry name" value="F-box-like"/>
    <property type="match status" value="1"/>
</dbReference>
<evidence type="ECO:0000313" key="2">
    <source>
        <dbReference type="EMBL" id="KAF8903140.1"/>
    </source>
</evidence>
<dbReference type="SUPFAM" id="SSF81383">
    <property type="entry name" value="F-box domain"/>
    <property type="match status" value="1"/>
</dbReference>
<organism evidence="2 3">
    <name type="scientific">Gymnopilus junonius</name>
    <name type="common">Spectacular rustgill mushroom</name>
    <name type="synonym">Gymnopilus spectabilis subsp. junonius</name>
    <dbReference type="NCBI Taxonomy" id="109634"/>
    <lineage>
        <taxon>Eukaryota</taxon>
        <taxon>Fungi</taxon>
        <taxon>Dikarya</taxon>
        <taxon>Basidiomycota</taxon>
        <taxon>Agaricomycotina</taxon>
        <taxon>Agaricomycetes</taxon>
        <taxon>Agaricomycetidae</taxon>
        <taxon>Agaricales</taxon>
        <taxon>Agaricineae</taxon>
        <taxon>Hymenogastraceae</taxon>
        <taxon>Gymnopilus</taxon>
    </lineage>
</organism>
<dbReference type="InterPro" id="IPR036047">
    <property type="entry name" value="F-box-like_dom_sf"/>
</dbReference>
<dbReference type="OrthoDB" id="1259151at2759"/>
<evidence type="ECO:0000259" key="1">
    <source>
        <dbReference type="PROSITE" id="PS50181"/>
    </source>
</evidence>
<dbReference type="CDD" id="cd09917">
    <property type="entry name" value="F-box_SF"/>
    <property type="match status" value="1"/>
</dbReference>
<comment type="caution">
    <text evidence="2">The sequence shown here is derived from an EMBL/GenBank/DDBJ whole genome shotgun (WGS) entry which is preliminary data.</text>
</comment>
<feature type="domain" description="F-box" evidence="1">
    <location>
        <begin position="1"/>
        <end position="50"/>
    </location>
</feature>
<dbReference type="InterPro" id="IPR001810">
    <property type="entry name" value="F-box_dom"/>
</dbReference>
<dbReference type="PROSITE" id="PS50181">
    <property type="entry name" value="FBOX"/>
    <property type="match status" value="1"/>
</dbReference>
<dbReference type="SUPFAM" id="SSF50978">
    <property type="entry name" value="WD40 repeat-like"/>
    <property type="match status" value="1"/>
</dbReference>
<reference evidence="2" key="1">
    <citation type="submission" date="2020-11" db="EMBL/GenBank/DDBJ databases">
        <authorList>
            <consortium name="DOE Joint Genome Institute"/>
            <person name="Ahrendt S."/>
            <person name="Riley R."/>
            <person name="Andreopoulos W."/>
            <person name="LaButti K."/>
            <person name="Pangilinan J."/>
            <person name="Ruiz-duenas F.J."/>
            <person name="Barrasa J.M."/>
            <person name="Sanchez-Garcia M."/>
            <person name="Camarero S."/>
            <person name="Miyauchi S."/>
            <person name="Serrano A."/>
            <person name="Linde D."/>
            <person name="Babiker R."/>
            <person name="Drula E."/>
            <person name="Ayuso-Fernandez I."/>
            <person name="Pacheco R."/>
            <person name="Padilla G."/>
            <person name="Ferreira P."/>
            <person name="Barriuso J."/>
            <person name="Kellner H."/>
            <person name="Castanera R."/>
            <person name="Alfaro M."/>
            <person name="Ramirez L."/>
            <person name="Pisabarro A.G."/>
            <person name="Kuo A."/>
            <person name="Tritt A."/>
            <person name="Lipzen A."/>
            <person name="He G."/>
            <person name="Yan M."/>
            <person name="Ng V."/>
            <person name="Cullen D."/>
            <person name="Martin F."/>
            <person name="Rosso M.-N."/>
            <person name="Henrissat B."/>
            <person name="Hibbett D."/>
            <person name="Martinez A.T."/>
            <person name="Grigoriev I.V."/>
        </authorList>
    </citation>
    <scope>NUCLEOTIDE SEQUENCE</scope>
    <source>
        <strain evidence="2">AH 44721</strain>
    </source>
</reference>
<dbReference type="AlphaFoldDB" id="A0A9P5NRT7"/>
<proteinExistence type="predicted"/>
<sequence>MLTLASLPVDILILILENLGIHQFAALSQTCHALYVIVSEYGWSTYIRSNPRPSYSLSNARAAWTPRVRATYDYMTDSAWTRPEFIARPLSRVWTTKLQPVLAISPTRLIVGAGSNLYSYKFGTSTSSSTAPPVMFEGAVSLLDKPERSRNITAITFIEDEGQDQTLDVGFHDGAIERVHLAITPLGPDEPHIMSFSRSKITPMPNGDFVESLSSVSDVVLALSSNGHARLSSVHSIDSLSFSRPTAILHTKKASGLPFDKLPSSAVYGLSRGPLNSPWGASPQIIVSGWFDGQVRCYDLRSSSRESPSNSDSGSNLSPLRPVLSLADRWSYEPIYSVLFWDIRSPSTGWSVHAPGNDPSPVYSVILESSRFFGVTQSRPFIYDFGPGVSLDTYPQIPHVRGIDNLKQKKGSNRATYHVLRYAHNSSGLCNEH</sequence>
<evidence type="ECO:0000313" key="3">
    <source>
        <dbReference type="Proteomes" id="UP000724874"/>
    </source>
</evidence>
<accession>A0A9P5NRT7</accession>
<dbReference type="InterPro" id="IPR036322">
    <property type="entry name" value="WD40_repeat_dom_sf"/>
</dbReference>
<keyword evidence="3" id="KW-1185">Reference proteome</keyword>
<dbReference type="EMBL" id="JADNYJ010000032">
    <property type="protein sequence ID" value="KAF8903140.1"/>
    <property type="molecule type" value="Genomic_DNA"/>
</dbReference>
<protein>
    <recommendedName>
        <fullName evidence="1">F-box domain-containing protein</fullName>
    </recommendedName>
</protein>